<dbReference type="PANTHER" id="PTHR46072">
    <property type="entry name" value="AMIDASE-RELATED-RELATED"/>
    <property type="match status" value="1"/>
</dbReference>
<dbReference type="InterPro" id="IPR023631">
    <property type="entry name" value="Amidase_dom"/>
</dbReference>
<dbReference type="SUPFAM" id="SSF75304">
    <property type="entry name" value="Amidase signature (AS) enzymes"/>
    <property type="match status" value="1"/>
</dbReference>
<evidence type="ECO:0000256" key="2">
    <source>
        <dbReference type="ARBA" id="ARBA00022801"/>
    </source>
</evidence>
<keyword evidence="5" id="KW-1185">Reference proteome</keyword>
<name>A0A9P7K498_9AGAR</name>
<dbReference type="EMBL" id="JABCKI010005948">
    <property type="protein sequence ID" value="KAG5636313.1"/>
    <property type="molecule type" value="Genomic_DNA"/>
</dbReference>
<evidence type="ECO:0000313" key="4">
    <source>
        <dbReference type="EMBL" id="KAG5636313.1"/>
    </source>
</evidence>
<keyword evidence="2" id="KW-0378">Hydrolase</keyword>
<proteinExistence type="inferred from homology"/>
<feature type="domain" description="Amidase" evidence="3">
    <location>
        <begin position="1"/>
        <end position="303"/>
    </location>
</feature>
<dbReference type="InterPro" id="IPR036928">
    <property type="entry name" value="AS_sf"/>
</dbReference>
<dbReference type="GO" id="GO:0016787">
    <property type="term" value="F:hydrolase activity"/>
    <property type="evidence" value="ECO:0007669"/>
    <property type="project" value="UniProtKB-KW"/>
</dbReference>
<protein>
    <recommendedName>
        <fullName evidence="3">Amidase domain-containing protein</fullName>
    </recommendedName>
</protein>
<organism evidence="4 5">
    <name type="scientific">Sphagnurus paluster</name>
    <dbReference type="NCBI Taxonomy" id="117069"/>
    <lineage>
        <taxon>Eukaryota</taxon>
        <taxon>Fungi</taxon>
        <taxon>Dikarya</taxon>
        <taxon>Basidiomycota</taxon>
        <taxon>Agaricomycotina</taxon>
        <taxon>Agaricomycetes</taxon>
        <taxon>Agaricomycetidae</taxon>
        <taxon>Agaricales</taxon>
        <taxon>Tricholomatineae</taxon>
        <taxon>Lyophyllaceae</taxon>
        <taxon>Sphagnurus</taxon>
    </lineage>
</organism>
<dbReference type="Pfam" id="PF01425">
    <property type="entry name" value="Amidase"/>
    <property type="match status" value="1"/>
</dbReference>
<dbReference type="AlphaFoldDB" id="A0A9P7K498"/>
<reference evidence="4" key="2">
    <citation type="submission" date="2021-10" db="EMBL/GenBank/DDBJ databases">
        <title>Phylogenomics reveals ancestral predisposition of the termite-cultivated fungus Termitomyces towards a domesticated lifestyle.</title>
        <authorList>
            <person name="Auxier B."/>
            <person name="Grum-Grzhimaylo A."/>
            <person name="Cardenas M.E."/>
            <person name="Lodge J.D."/>
            <person name="Laessoe T."/>
            <person name="Pedersen O."/>
            <person name="Smith M.E."/>
            <person name="Kuyper T.W."/>
            <person name="Franco-Molano E.A."/>
            <person name="Baroni T.J."/>
            <person name="Aanen D.K."/>
        </authorList>
    </citation>
    <scope>NUCLEOTIDE SEQUENCE</scope>
    <source>
        <strain evidence="4">D49</strain>
    </source>
</reference>
<gene>
    <name evidence="4" type="ORF">H0H81_008427</name>
</gene>
<accession>A0A9P7K498</accession>
<sequence length="319" mass="35398">MCGTYGFRPSTGRVPYAGSVNSLEGQDSLPSVLGPLSNSIFGIKAFMQGVLSQRTWLRDPLVIRKHWDEEEYKLVEHGRGQSLCFAIIWDDGEVVPHPPIVRGLEETKRALEKAGHKVIDWKPLNHSMIMSVGQSIFDAGFAADFRAVSASSGEHLVKTMLPSQIPDPDGAFANERETISAYDLWQLQKAKRDLRQAYLEYWLATASETGTGRPVDALISPVAPFAAPPHGKYNYTMVFNALDYPALVIPVCKVDPDVDVKKPAHAFLNKKDQSTYELYEPEIYRDAPIAIQVVGRTQEDEAVIAMAEIVDAALKLRDN</sequence>
<evidence type="ECO:0000313" key="5">
    <source>
        <dbReference type="Proteomes" id="UP000717328"/>
    </source>
</evidence>
<evidence type="ECO:0000256" key="1">
    <source>
        <dbReference type="ARBA" id="ARBA00009199"/>
    </source>
</evidence>
<dbReference type="OrthoDB" id="6428749at2759"/>
<comment type="caution">
    <text evidence="4">The sequence shown here is derived from an EMBL/GenBank/DDBJ whole genome shotgun (WGS) entry which is preliminary data.</text>
</comment>
<dbReference type="Proteomes" id="UP000717328">
    <property type="component" value="Unassembled WGS sequence"/>
</dbReference>
<dbReference type="PANTHER" id="PTHR46072:SF2">
    <property type="entry name" value="AMIDASE (EUROFUNG)"/>
    <property type="match status" value="1"/>
</dbReference>
<comment type="similarity">
    <text evidence="1">Belongs to the amidase family.</text>
</comment>
<reference evidence="4" key="1">
    <citation type="submission" date="2021-02" db="EMBL/GenBank/DDBJ databases">
        <authorList>
            <person name="Nieuwenhuis M."/>
            <person name="Van De Peppel L.J.J."/>
        </authorList>
    </citation>
    <scope>NUCLEOTIDE SEQUENCE</scope>
    <source>
        <strain evidence="4">D49</strain>
    </source>
</reference>
<evidence type="ECO:0000259" key="3">
    <source>
        <dbReference type="Pfam" id="PF01425"/>
    </source>
</evidence>
<dbReference type="Gene3D" id="3.90.1300.10">
    <property type="entry name" value="Amidase signature (AS) domain"/>
    <property type="match status" value="1"/>
</dbReference>